<dbReference type="Proteomes" id="UP001165160">
    <property type="component" value="Unassembled WGS sequence"/>
</dbReference>
<dbReference type="AlphaFoldDB" id="A0A9W7FE45"/>
<accession>A0A9W7FE45</accession>
<feature type="compositionally biased region" description="Polar residues" evidence="1">
    <location>
        <begin position="10"/>
        <end position="19"/>
    </location>
</feature>
<feature type="region of interest" description="Disordered" evidence="1">
    <location>
        <begin position="1"/>
        <end position="34"/>
    </location>
</feature>
<dbReference type="EMBL" id="BRXX01000417">
    <property type="protein sequence ID" value="GMI10495.1"/>
    <property type="molecule type" value="Genomic_DNA"/>
</dbReference>
<protein>
    <submittedName>
        <fullName evidence="2">Uncharacterized protein</fullName>
    </submittedName>
</protein>
<keyword evidence="3" id="KW-1185">Reference proteome</keyword>
<organism evidence="2 3">
    <name type="scientific">Triparma verrucosa</name>
    <dbReference type="NCBI Taxonomy" id="1606542"/>
    <lineage>
        <taxon>Eukaryota</taxon>
        <taxon>Sar</taxon>
        <taxon>Stramenopiles</taxon>
        <taxon>Ochrophyta</taxon>
        <taxon>Bolidophyceae</taxon>
        <taxon>Parmales</taxon>
        <taxon>Triparmaceae</taxon>
        <taxon>Triparma</taxon>
    </lineage>
</organism>
<reference evidence="3" key="1">
    <citation type="journal article" date="2023" name="Commun. Biol.">
        <title>Genome analysis of Parmales, the sister group of diatoms, reveals the evolutionary specialization of diatoms from phago-mixotrophs to photoautotrophs.</title>
        <authorList>
            <person name="Ban H."/>
            <person name="Sato S."/>
            <person name="Yoshikawa S."/>
            <person name="Yamada K."/>
            <person name="Nakamura Y."/>
            <person name="Ichinomiya M."/>
            <person name="Sato N."/>
            <person name="Blanc-Mathieu R."/>
            <person name="Endo H."/>
            <person name="Kuwata A."/>
            <person name="Ogata H."/>
        </authorList>
    </citation>
    <scope>NUCLEOTIDE SEQUENCE [LARGE SCALE GENOMIC DNA]</scope>
    <source>
        <strain evidence="3">NIES 3699</strain>
    </source>
</reference>
<comment type="caution">
    <text evidence="2">The sequence shown here is derived from an EMBL/GenBank/DDBJ whole genome shotgun (WGS) entry which is preliminary data.</text>
</comment>
<sequence length="238" mass="26378">MADSKEATKSEQMSPSPSQVIILGPCVAPSNPNTHPNPATEIALPCPSPFTAPNFDFSVPVTTIAPPKTVTGGDDFDVKTQKFTNVADDWVPPRRASHRGTDRQPRMRSSVKALKQTNNANLTSNWFGKPLGDKFWVPSKRAVDSNTMRMIASKEFPMSTVEYRDADIFACGALPSQYAPPKREALGQMHPPDLVDAMHPTSLKVTSKEKFNKEINPWDSTVRDTVSQKLWRIRESVK</sequence>
<evidence type="ECO:0000313" key="3">
    <source>
        <dbReference type="Proteomes" id="UP001165160"/>
    </source>
</evidence>
<name>A0A9W7FE45_9STRA</name>
<evidence type="ECO:0000313" key="2">
    <source>
        <dbReference type="EMBL" id="GMI10495.1"/>
    </source>
</evidence>
<gene>
    <name evidence="2" type="ORF">TrVE_jg4005</name>
</gene>
<proteinExistence type="predicted"/>
<evidence type="ECO:0000256" key="1">
    <source>
        <dbReference type="SAM" id="MobiDB-lite"/>
    </source>
</evidence>